<organism evidence="3">
    <name type="scientific">Bionectria ochroleuca</name>
    <name type="common">Gliocladium roseum</name>
    <dbReference type="NCBI Taxonomy" id="29856"/>
    <lineage>
        <taxon>Eukaryota</taxon>
        <taxon>Fungi</taxon>
        <taxon>Dikarya</taxon>
        <taxon>Ascomycota</taxon>
        <taxon>Pezizomycotina</taxon>
        <taxon>Sordariomycetes</taxon>
        <taxon>Hypocreomycetidae</taxon>
        <taxon>Hypocreales</taxon>
        <taxon>Bionectriaceae</taxon>
        <taxon>Clonostachys</taxon>
    </lineage>
</organism>
<proteinExistence type="predicted"/>
<feature type="domain" description="Nucleolar 27S pre-rRNA processing Urb2/Npa2 C-terminal" evidence="2">
    <location>
        <begin position="1153"/>
        <end position="1362"/>
    </location>
</feature>
<dbReference type="GO" id="GO:0042254">
    <property type="term" value="P:ribosome biogenesis"/>
    <property type="evidence" value="ECO:0007669"/>
    <property type="project" value="TreeGrafter"/>
</dbReference>
<name>A0A0B7JRV3_BIOOC</name>
<dbReference type="InterPro" id="IPR018849">
    <property type="entry name" value="Urb2/Npa2_C"/>
</dbReference>
<evidence type="ECO:0000259" key="2">
    <source>
        <dbReference type="Pfam" id="PF10441"/>
    </source>
</evidence>
<dbReference type="InterPro" id="IPR052609">
    <property type="entry name" value="Ribosome_Biogenesis_Reg"/>
</dbReference>
<gene>
    <name evidence="3" type="ORF">BN869_000001465_1</name>
</gene>
<dbReference type="EMBL" id="CDPU01000002">
    <property type="protein sequence ID" value="CEO45410.1"/>
    <property type="molecule type" value="Genomic_DNA"/>
</dbReference>
<dbReference type="PANTHER" id="PTHR15682:SF2">
    <property type="entry name" value="UNHEALTHY RIBOSOME BIOGENESIS PROTEIN 2 HOMOLOG"/>
    <property type="match status" value="1"/>
</dbReference>
<accession>A0A0B7JRV3</accession>
<dbReference type="Pfam" id="PF10441">
    <property type="entry name" value="Urb2"/>
    <property type="match status" value="1"/>
</dbReference>
<reference evidence="3" key="1">
    <citation type="submission" date="2015-01" db="EMBL/GenBank/DDBJ databases">
        <authorList>
            <person name="Durling Mikael"/>
        </authorList>
    </citation>
    <scope>NUCLEOTIDE SEQUENCE</scope>
</reference>
<dbReference type="PANTHER" id="PTHR15682">
    <property type="entry name" value="UNHEALTHY RIBOSOME BIOGENESIS PROTEIN 2 HOMOLOG"/>
    <property type="match status" value="1"/>
</dbReference>
<feature type="region of interest" description="Disordered" evidence="1">
    <location>
        <begin position="126"/>
        <end position="146"/>
    </location>
</feature>
<evidence type="ECO:0000256" key="1">
    <source>
        <dbReference type="SAM" id="MobiDB-lite"/>
    </source>
</evidence>
<sequence>MEINLKDNNKKSQPFSAGKADLIKTVRGLDQSGPGDNGEKLDDLWQSLAAGADGQFHAAEESSLRWLLKSMSGSSPAAETLRRFPLTWTILGRVFQRVPLFSLAKSLADRKFISILQQSLTELSRPEVAEGSQKTSKRKRSPPKTFKLDDLKSSEACIECAATVFQALGVLLQRLEGKTSSSHDRIGSEHLRSLFCTSATEATAIASPALTICNSLLESRLFEGIEGRDDWISTIASIWALHLQGSDDTLEVATHILGPGTLALSKLEDSLGAEKSSIPEELKARWSSDLQGFLHYTFILPARSSYLNRQDLEPVTRALEVTKQNIDVSAPAIHFLASGATQILTESGTLKGNAEWMKQLFNSISSALQHQGTSAKAIYKNVLKQARKASMPVNTNDVLNVCRTFALAEETTDWELVAHIAQCDPDVFQLSGVGEKLLKDVQQRTLNNCVTEADEESILEVIDAIVRGFRTTRNFSAFLRLWLEQLIQVNQKEIQTSPWSHIGQVGKLPSFDASLVQKELSSRQLFEVLAWAEKQQAGPETLCIWLDTIVKGVQSVEFQDAVGKLVWELALRVQDSSSAITALKWSVISQVFGWLPLVERMDRWQEIRRSLTKVLKKGDLLSPETLQASKCCCQVWVSLLPDGTGLPEVMEIADAFTSRFSAAASSLKSKKLKNLSSYLVGQTDAGFQDAADMEQYLAWYLKGFSRFVGLYFQKTGKVPEFIFNLVSQPKANPTVVESIWQTLLLNEHNLNRSKLVEQIVNQIIESLRASINDESSWPGDKGVVLLQGLTSIPLDAISRPQREAVMGLLMEKKTRKSLSQSSSLENWKLVLGLLAKLMKRPTFYEGMCFQHLTSIADTLSEVLVHTPVSQEVLVEFIERYFLMAGVTIRQMADHIEDRSLKYFSESLGLTVLVNGPEASAENSQPLRLTLLRALASELSLSPSFGNASELVAAVESAKRTLSDSISTVVSNWLTDKKLFKKSSTETDLLLLASLDSAEAVSDFPGLASFKASSWKKLSKRSMEALEAGDIRGLQLQIFIWRNMASQMEADHPTVFPDLEESPTNILVRLSTAYVEAISLSMDLDTKMQYLESLIEKFIQGTNTSGQLVAINCIAEQLIKTQDAPSSGVFDLSSAHSELTRCLHVTTSKTNAAAICRILYTILEKKPQAVGQWNVETLLSTIAVLSSQGSHSAAPFLWRCKLVEIIIKKHRLRLEGHYHVLLNVLQSLLQELVFEQEQSDSKDGDAQEPNAHAYCRLVTLVCEPTAGAASRSQQHSALDSATDAAKRSAGRHMYLVLMQYVKLQLEADVPRTLRDVLEPAMNSIFDITPPEGRKILNDAMDSSGRAILREMFKRYSRFGKWSGV</sequence>
<protein>
    <recommendedName>
        <fullName evidence="2">Nucleolar 27S pre-rRNA processing Urb2/Npa2 C-terminal domain-containing protein</fullName>
    </recommendedName>
</protein>
<dbReference type="GO" id="GO:0005730">
    <property type="term" value="C:nucleolus"/>
    <property type="evidence" value="ECO:0007669"/>
    <property type="project" value="TreeGrafter"/>
</dbReference>
<evidence type="ECO:0000313" key="3">
    <source>
        <dbReference type="EMBL" id="CEO45410.1"/>
    </source>
</evidence>